<feature type="region of interest" description="Disordered" evidence="1">
    <location>
        <begin position="1"/>
        <end position="55"/>
    </location>
</feature>
<dbReference type="Gene3D" id="3.40.50.1820">
    <property type="entry name" value="alpha/beta hydrolase"/>
    <property type="match status" value="1"/>
</dbReference>
<keyword evidence="4" id="KW-1185">Reference proteome</keyword>
<feature type="domain" description="AB hydrolase-1" evidence="2">
    <location>
        <begin position="80"/>
        <end position="304"/>
    </location>
</feature>
<evidence type="ECO:0000256" key="1">
    <source>
        <dbReference type="SAM" id="MobiDB-lite"/>
    </source>
</evidence>
<dbReference type="Proteomes" id="UP000286931">
    <property type="component" value="Unassembled WGS sequence"/>
</dbReference>
<gene>
    <name evidence="3" type="ORF">EHYA_07056</name>
</gene>
<comment type="caution">
    <text evidence="3">The sequence shown here is derived from an EMBL/GenBank/DDBJ whole genome shotgun (WGS) entry which is preliminary data.</text>
</comment>
<feature type="region of interest" description="Disordered" evidence="1">
    <location>
        <begin position="307"/>
        <end position="326"/>
    </location>
</feature>
<accession>A0A401YXM7</accession>
<dbReference type="AlphaFoldDB" id="A0A401YXM7"/>
<feature type="compositionally biased region" description="Low complexity" evidence="1">
    <location>
        <begin position="1"/>
        <end position="28"/>
    </location>
</feature>
<evidence type="ECO:0000313" key="3">
    <source>
        <dbReference type="EMBL" id="GCD99341.1"/>
    </source>
</evidence>
<dbReference type="GO" id="GO:0016020">
    <property type="term" value="C:membrane"/>
    <property type="evidence" value="ECO:0007669"/>
    <property type="project" value="TreeGrafter"/>
</dbReference>
<evidence type="ECO:0000313" key="4">
    <source>
        <dbReference type="Proteomes" id="UP000286931"/>
    </source>
</evidence>
<proteinExistence type="predicted"/>
<reference evidence="3 4" key="1">
    <citation type="submission" date="2018-12" db="EMBL/GenBank/DDBJ databases">
        <title>Draft genome sequence of Embleya hyalina NBRC 13850T.</title>
        <authorList>
            <person name="Komaki H."/>
            <person name="Hosoyama A."/>
            <person name="Kimura A."/>
            <person name="Ichikawa N."/>
            <person name="Tamura T."/>
        </authorList>
    </citation>
    <scope>NUCLEOTIDE SEQUENCE [LARGE SCALE GENOMIC DNA]</scope>
    <source>
        <strain evidence="3 4">NBRC 13850</strain>
    </source>
</reference>
<feature type="compositionally biased region" description="Low complexity" evidence="1">
    <location>
        <begin position="310"/>
        <end position="326"/>
    </location>
</feature>
<protein>
    <submittedName>
        <fullName evidence="3">Alpha/beta hydrolase</fullName>
    </submittedName>
</protein>
<dbReference type="EMBL" id="BIFH01000032">
    <property type="protein sequence ID" value="GCD99341.1"/>
    <property type="molecule type" value="Genomic_DNA"/>
</dbReference>
<organism evidence="3 4">
    <name type="scientific">Embleya hyalina</name>
    <dbReference type="NCBI Taxonomy" id="516124"/>
    <lineage>
        <taxon>Bacteria</taxon>
        <taxon>Bacillati</taxon>
        <taxon>Actinomycetota</taxon>
        <taxon>Actinomycetes</taxon>
        <taxon>Kitasatosporales</taxon>
        <taxon>Streptomycetaceae</taxon>
        <taxon>Embleya</taxon>
    </lineage>
</organism>
<evidence type="ECO:0000259" key="2">
    <source>
        <dbReference type="Pfam" id="PF12697"/>
    </source>
</evidence>
<dbReference type="InterPro" id="IPR029058">
    <property type="entry name" value="AB_hydrolase_fold"/>
</dbReference>
<dbReference type="SUPFAM" id="SSF53474">
    <property type="entry name" value="alpha/beta-Hydrolases"/>
    <property type="match status" value="1"/>
</dbReference>
<keyword evidence="3" id="KW-0378">Hydrolase</keyword>
<dbReference type="InterPro" id="IPR050266">
    <property type="entry name" value="AB_hydrolase_sf"/>
</dbReference>
<dbReference type="GO" id="GO:0016787">
    <property type="term" value="F:hydrolase activity"/>
    <property type="evidence" value="ECO:0007669"/>
    <property type="project" value="UniProtKB-KW"/>
</dbReference>
<dbReference type="PANTHER" id="PTHR43798">
    <property type="entry name" value="MONOACYLGLYCEROL LIPASE"/>
    <property type="match status" value="1"/>
</dbReference>
<dbReference type="Pfam" id="PF12697">
    <property type="entry name" value="Abhydrolase_6"/>
    <property type="match status" value="1"/>
</dbReference>
<dbReference type="PANTHER" id="PTHR43798:SF33">
    <property type="entry name" value="HYDROLASE, PUTATIVE (AFU_ORTHOLOGUE AFUA_2G14860)-RELATED"/>
    <property type="match status" value="1"/>
</dbReference>
<name>A0A401YXM7_9ACTN</name>
<dbReference type="InterPro" id="IPR000073">
    <property type="entry name" value="AB_hydrolase_1"/>
</dbReference>
<sequence length="326" mass="34552">MRHRPATAAPIAPATTSTPPDPAASAAPFRTEDRPVAVHEKEEDTVTTASSRTGRDLTVRRSDHTTIRYTADGPADGPVLVLVHGWGCDRGDFEAVTAHLPDGHRVLAVDLAEHGESRSTREVWTIEEFARDVAAVLEAESATGAVVVGHSLGAAVAVETGRLLPDTVSHVVALDGLHYLSLFPAQSPEQAEAVVGAFRDDFAAAVRGLVEGGSPAGTEPARKDAYFEKMVAVRQPAGLRAMEGLVHWDMDAALRETKQPITVYGVRDLVTREAVDRYGDRLDIVLVDLGSHHFPVESPEGTAKLLADVGAPGARRPGPTGTDAPL</sequence>
<feature type="compositionally biased region" description="Basic and acidic residues" evidence="1">
    <location>
        <begin position="30"/>
        <end position="44"/>
    </location>
</feature>